<dbReference type="InterPro" id="IPR027359">
    <property type="entry name" value="Volt_channel_dom_sf"/>
</dbReference>
<evidence type="ECO:0000256" key="3">
    <source>
        <dbReference type="ARBA" id="ARBA00022538"/>
    </source>
</evidence>
<evidence type="ECO:0000259" key="14">
    <source>
        <dbReference type="Pfam" id="PF02214"/>
    </source>
</evidence>
<dbReference type="Proteomes" id="UP000085678">
    <property type="component" value="Unplaced"/>
</dbReference>
<dbReference type="GO" id="GO:0001508">
    <property type="term" value="P:action potential"/>
    <property type="evidence" value="ECO:0007669"/>
    <property type="project" value="TreeGrafter"/>
</dbReference>
<dbReference type="GO" id="GO:0008076">
    <property type="term" value="C:voltage-gated potassium channel complex"/>
    <property type="evidence" value="ECO:0007669"/>
    <property type="project" value="InterPro"/>
</dbReference>
<dbReference type="PRINTS" id="PR01491">
    <property type="entry name" value="KVCHANNEL"/>
</dbReference>
<dbReference type="PANTHER" id="PTHR11537">
    <property type="entry name" value="VOLTAGE-GATED POTASSIUM CHANNEL"/>
    <property type="match status" value="1"/>
</dbReference>
<keyword evidence="3" id="KW-0633">Potassium transport</keyword>
<evidence type="ECO:0000313" key="15">
    <source>
        <dbReference type="Proteomes" id="UP000085678"/>
    </source>
</evidence>
<dbReference type="AlphaFoldDB" id="A0A1S3JE77"/>
<dbReference type="KEGG" id="lak:106172453"/>
<keyword evidence="2" id="KW-0813">Transport</keyword>
<feature type="transmembrane region" description="Helical" evidence="12">
    <location>
        <begin position="157"/>
        <end position="178"/>
    </location>
</feature>
<protein>
    <submittedName>
        <fullName evidence="16">Potassium voltage-gated channel protein Shaw-like</fullName>
    </submittedName>
</protein>
<dbReference type="SUPFAM" id="SSF81324">
    <property type="entry name" value="Voltage-gated potassium channels"/>
    <property type="match status" value="1"/>
</dbReference>
<keyword evidence="4 12" id="KW-0812">Transmembrane</keyword>
<reference evidence="16" key="1">
    <citation type="submission" date="2025-08" db="UniProtKB">
        <authorList>
            <consortium name="RefSeq"/>
        </authorList>
    </citation>
    <scope>IDENTIFICATION</scope>
    <source>
        <tissue evidence="16">Gonads</tissue>
    </source>
</reference>
<evidence type="ECO:0000256" key="1">
    <source>
        <dbReference type="ARBA" id="ARBA00004141"/>
    </source>
</evidence>
<gene>
    <name evidence="16" type="primary">LOC106172453</name>
</gene>
<dbReference type="InterPro" id="IPR005821">
    <property type="entry name" value="Ion_trans_dom"/>
</dbReference>
<evidence type="ECO:0000256" key="12">
    <source>
        <dbReference type="SAM" id="Phobius"/>
    </source>
</evidence>
<dbReference type="GO" id="GO:0051260">
    <property type="term" value="P:protein homooligomerization"/>
    <property type="evidence" value="ECO:0007669"/>
    <property type="project" value="InterPro"/>
</dbReference>
<dbReference type="InterPro" id="IPR011333">
    <property type="entry name" value="SKP1/BTB/POZ_sf"/>
</dbReference>
<dbReference type="CDD" id="cd18317">
    <property type="entry name" value="BTB_POZ_Kv"/>
    <property type="match status" value="1"/>
</dbReference>
<dbReference type="STRING" id="7574.A0A1S3JE77"/>
<dbReference type="OrthoDB" id="10025005at2759"/>
<dbReference type="InterPro" id="IPR003968">
    <property type="entry name" value="K_chnl_volt-dep_Kv"/>
</dbReference>
<evidence type="ECO:0000256" key="10">
    <source>
        <dbReference type="ARBA" id="ARBA00023136"/>
    </source>
</evidence>
<name>A0A1S3JE77_LINAN</name>
<dbReference type="PRINTS" id="PR00169">
    <property type="entry name" value="KCHANNEL"/>
</dbReference>
<keyword evidence="8 12" id="KW-1133">Transmembrane helix</keyword>
<evidence type="ECO:0000256" key="4">
    <source>
        <dbReference type="ARBA" id="ARBA00022692"/>
    </source>
</evidence>
<keyword evidence="5" id="KW-0631">Potassium channel</keyword>
<proteinExistence type="predicted"/>
<evidence type="ECO:0000256" key="9">
    <source>
        <dbReference type="ARBA" id="ARBA00023065"/>
    </source>
</evidence>
<dbReference type="RefSeq" id="XP_013408633.1">
    <property type="nucleotide sequence ID" value="XM_013553179.1"/>
</dbReference>
<dbReference type="Pfam" id="PF00520">
    <property type="entry name" value="Ion_trans"/>
    <property type="match status" value="1"/>
</dbReference>
<evidence type="ECO:0000313" key="16">
    <source>
        <dbReference type="RefSeq" id="XP_013408633.1"/>
    </source>
</evidence>
<evidence type="ECO:0000256" key="8">
    <source>
        <dbReference type="ARBA" id="ARBA00022989"/>
    </source>
</evidence>
<dbReference type="Pfam" id="PF02214">
    <property type="entry name" value="BTB_2"/>
    <property type="match status" value="1"/>
</dbReference>
<feature type="transmembrane region" description="Helical" evidence="12">
    <location>
        <begin position="364"/>
        <end position="381"/>
    </location>
</feature>
<evidence type="ECO:0000256" key="7">
    <source>
        <dbReference type="ARBA" id="ARBA00022958"/>
    </source>
</evidence>
<evidence type="ECO:0000259" key="13">
    <source>
        <dbReference type="Pfam" id="PF00520"/>
    </source>
</evidence>
<evidence type="ECO:0000256" key="5">
    <source>
        <dbReference type="ARBA" id="ARBA00022826"/>
    </source>
</evidence>
<evidence type="ECO:0000256" key="2">
    <source>
        <dbReference type="ARBA" id="ARBA00022448"/>
    </source>
</evidence>
<feature type="domain" description="Ion transport" evidence="13">
    <location>
        <begin position="160"/>
        <end position="421"/>
    </location>
</feature>
<keyword evidence="10 12" id="KW-0472">Membrane</keyword>
<dbReference type="GeneID" id="106172453"/>
<feature type="domain" description="Potassium channel tetramerisation-type BTB" evidence="14">
    <location>
        <begin position="2"/>
        <end position="94"/>
    </location>
</feature>
<feature type="transmembrane region" description="Helical" evidence="12">
    <location>
        <begin position="222"/>
        <end position="241"/>
    </location>
</feature>
<dbReference type="SUPFAM" id="SSF54695">
    <property type="entry name" value="POZ domain"/>
    <property type="match status" value="1"/>
</dbReference>
<feature type="transmembrane region" description="Helical" evidence="12">
    <location>
        <begin position="331"/>
        <end position="352"/>
    </location>
</feature>
<organism evidence="15 16">
    <name type="scientific">Lingula anatina</name>
    <name type="common">Brachiopod</name>
    <name type="synonym">Lingula unguis</name>
    <dbReference type="NCBI Taxonomy" id="7574"/>
    <lineage>
        <taxon>Eukaryota</taxon>
        <taxon>Metazoa</taxon>
        <taxon>Spiralia</taxon>
        <taxon>Lophotrochozoa</taxon>
        <taxon>Brachiopoda</taxon>
        <taxon>Linguliformea</taxon>
        <taxon>Lingulata</taxon>
        <taxon>Lingulida</taxon>
        <taxon>Linguloidea</taxon>
        <taxon>Lingulidae</taxon>
        <taxon>Lingula</taxon>
    </lineage>
</organism>
<dbReference type="InterPro" id="IPR003974">
    <property type="entry name" value="K_chnl_volt-dep_Kv3"/>
</dbReference>
<comment type="subcellular location">
    <subcellularLocation>
        <location evidence="1">Membrane</location>
        <topology evidence="1">Multi-pass membrane protein</topology>
    </subcellularLocation>
</comment>
<keyword evidence="7" id="KW-0630">Potassium</keyword>
<keyword evidence="6" id="KW-0851">Voltage-gated channel</keyword>
<feature type="transmembrane region" description="Helical" evidence="12">
    <location>
        <begin position="388"/>
        <end position="413"/>
    </location>
</feature>
<dbReference type="Gene3D" id="1.10.287.70">
    <property type="match status" value="1"/>
</dbReference>
<keyword evidence="15" id="KW-1185">Reference proteome</keyword>
<dbReference type="PANTHER" id="PTHR11537:SF254">
    <property type="entry name" value="POTASSIUM VOLTAGE-GATED CHANNEL PROTEIN SHAB"/>
    <property type="match status" value="1"/>
</dbReference>
<dbReference type="InParanoid" id="A0A1S3JE77"/>
<feature type="transmembrane region" description="Helical" evidence="12">
    <location>
        <begin position="250"/>
        <end position="270"/>
    </location>
</feature>
<dbReference type="Gene3D" id="1.20.120.350">
    <property type="entry name" value="Voltage-gated potassium channels. Chain C"/>
    <property type="match status" value="1"/>
</dbReference>
<dbReference type="GO" id="GO:0005249">
    <property type="term" value="F:voltage-gated potassium channel activity"/>
    <property type="evidence" value="ECO:0007669"/>
    <property type="project" value="InterPro"/>
</dbReference>
<feature type="transmembrane region" description="Helical" evidence="12">
    <location>
        <begin position="290"/>
        <end position="310"/>
    </location>
</feature>
<evidence type="ECO:0000256" key="11">
    <source>
        <dbReference type="ARBA" id="ARBA00023303"/>
    </source>
</evidence>
<keyword evidence="9" id="KW-0406">Ion transport</keyword>
<accession>A0A1S3JE77</accession>
<dbReference type="FunFam" id="1.10.287.70:FF:000028">
    <property type="entry name" value="potassium voltage-gated channel subfamily D member 3"/>
    <property type="match status" value="1"/>
</dbReference>
<sequence length="469" mass="53846">MIVIDVGGKVFRMSLTTILDSRHSDTTLARAVLNNTNYDAITKQYHFDRNPKVFNYVLDYYRSGELHAPLGVCGEFVRQELVFWGIPGKAVSPCCAHKLGQYKRRLQEKTAIEKEFSRRSVDDVWPVDGEETRGCCCSDRTKRKLWLFLNKPRSSKAAMVFFLVLFSLIILSIVVMMINTSQSLRQPYTTREHVMTRLQNSISAMNITNEKISMRITTTGPLFAFALEYICVAFFTVEFILRLTAERKKCAFLCSTYAILDLLALIPSYVDLVVKGIFFAAALYENYTYITLFWIIELFLVLRILRLFRLAEYYDGLRVLLLSLKASWKELVLLEAFLMIGMSIFGSIIYYAEIMEENGYFSDIMIGCWWAVITMTTVGYGDTHPQSSAGYIVGTLAATFGIILMGLPIAIIANNFSKYYEFMAEKTEKRKTGKEEKTQKHRGIIQVKEFQVKNQLDSFKHSKVNPQKF</sequence>
<dbReference type="Gene3D" id="3.30.710.10">
    <property type="entry name" value="Potassium Channel Kv1.1, Chain A"/>
    <property type="match status" value="1"/>
</dbReference>
<keyword evidence="11" id="KW-0407">Ion channel</keyword>
<dbReference type="InterPro" id="IPR028325">
    <property type="entry name" value="VG_K_chnl"/>
</dbReference>
<evidence type="ECO:0000256" key="6">
    <source>
        <dbReference type="ARBA" id="ARBA00022882"/>
    </source>
</evidence>
<dbReference type="InterPro" id="IPR003131">
    <property type="entry name" value="T1-type_BTB"/>
</dbReference>
<dbReference type="PRINTS" id="PR01498">
    <property type="entry name" value="SHAWCHANNEL"/>
</dbReference>